<proteinExistence type="predicted"/>
<organism evidence="1 2">
    <name type="scientific">Gandjariella thermophila</name>
    <dbReference type="NCBI Taxonomy" id="1931992"/>
    <lineage>
        <taxon>Bacteria</taxon>
        <taxon>Bacillati</taxon>
        <taxon>Actinomycetota</taxon>
        <taxon>Actinomycetes</taxon>
        <taxon>Pseudonocardiales</taxon>
        <taxon>Pseudonocardiaceae</taxon>
        <taxon>Gandjariella</taxon>
    </lineage>
</organism>
<dbReference type="AlphaFoldDB" id="A0A4D4J7A5"/>
<accession>A0A4D4J7A5</accession>
<gene>
    <name evidence="1" type="ORF">GTS_21910</name>
</gene>
<dbReference type="EMBL" id="BJFL01000008">
    <property type="protein sequence ID" value="GDY30558.1"/>
    <property type="molecule type" value="Genomic_DNA"/>
</dbReference>
<sequence>MTTRLNANGVRSVTVPDRWLVPPWPARADVCAVVGHFLIRWPHPSTSADDQVAYCEGYLAALEAAPEHTLTHSGHERWYNELRDCLLRWVIVYRTRAAGVRSSSGSRGG</sequence>
<name>A0A4D4J7A5_9PSEU</name>
<comment type="caution">
    <text evidence="1">The sequence shown here is derived from an EMBL/GenBank/DDBJ whole genome shotgun (WGS) entry which is preliminary data.</text>
</comment>
<reference evidence="2" key="1">
    <citation type="submission" date="2019-04" db="EMBL/GenBank/DDBJ databases">
        <title>Draft genome sequence of Pseudonocardiaceae bacterium SL3-2-4.</title>
        <authorList>
            <person name="Ningsih F."/>
            <person name="Yokota A."/>
            <person name="Sakai Y."/>
            <person name="Nanatani K."/>
            <person name="Yabe S."/>
            <person name="Oetari A."/>
            <person name="Sjamsuridzal W."/>
        </authorList>
    </citation>
    <scope>NUCLEOTIDE SEQUENCE [LARGE SCALE GENOMIC DNA]</scope>
    <source>
        <strain evidence="2">SL3-2-4</strain>
    </source>
</reference>
<keyword evidence="2" id="KW-1185">Reference proteome</keyword>
<dbReference type="Proteomes" id="UP000298860">
    <property type="component" value="Unassembled WGS sequence"/>
</dbReference>
<evidence type="ECO:0000313" key="1">
    <source>
        <dbReference type="EMBL" id="GDY30558.1"/>
    </source>
</evidence>
<evidence type="ECO:0000313" key="2">
    <source>
        <dbReference type="Proteomes" id="UP000298860"/>
    </source>
</evidence>
<dbReference type="RefSeq" id="WP_137813674.1">
    <property type="nucleotide sequence ID" value="NZ_BJFL01000008.1"/>
</dbReference>
<protein>
    <submittedName>
        <fullName evidence="1">Uncharacterized protein</fullName>
    </submittedName>
</protein>